<proteinExistence type="inferred from homology"/>
<dbReference type="InterPro" id="IPR010065">
    <property type="entry name" value="AA_ABC_transptr_permease_3TM"/>
</dbReference>
<comment type="similarity">
    <text evidence="8">Belongs to the binding-protein-dependent transport system permease family.</text>
</comment>
<dbReference type="AlphaFoldDB" id="A0A1Q5PJS0"/>
<evidence type="ECO:0000313" key="11">
    <source>
        <dbReference type="Proteomes" id="UP000186785"/>
    </source>
</evidence>
<gene>
    <name evidence="10" type="ORF">BSR29_08040</name>
</gene>
<protein>
    <submittedName>
        <fullName evidence="10">Amino acid ABC transporter permease</fullName>
    </submittedName>
</protein>
<dbReference type="PANTHER" id="PTHR30614:SF0">
    <property type="entry name" value="L-CYSTINE TRANSPORT SYSTEM PERMEASE PROTEIN TCYL"/>
    <property type="match status" value="1"/>
</dbReference>
<dbReference type="Proteomes" id="UP000186785">
    <property type="component" value="Unassembled WGS sequence"/>
</dbReference>
<dbReference type="GO" id="GO:0022857">
    <property type="term" value="F:transmembrane transporter activity"/>
    <property type="evidence" value="ECO:0007669"/>
    <property type="project" value="InterPro"/>
</dbReference>
<feature type="transmembrane region" description="Helical" evidence="8">
    <location>
        <begin position="12"/>
        <end position="38"/>
    </location>
</feature>
<dbReference type="GO" id="GO:0043190">
    <property type="term" value="C:ATP-binding cassette (ABC) transporter complex"/>
    <property type="evidence" value="ECO:0007669"/>
    <property type="project" value="InterPro"/>
</dbReference>
<evidence type="ECO:0000256" key="2">
    <source>
        <dbReference type="ARBA" id="ARBA00022448"/>
    </source>
</evidence>
<evidence type="ECO:0000256" key="8">
    <source>
        <dbReference type="RuleBase" id="RU363032"/>
    </source>
</evidence>
<name>A0A1Q5PJS0_9ACTO</name>
<dbReference type="Pfam" id="PF00528">
    <property type="entry name" value="BPD_transp_1"/>
    <property type="match status" value="1"/>
</dbReference>
<dbReference type="InterPro" id="IPR035906">
    <property type="entry name" value="MetI-like_sf"/>
</dbReference>
<comment type="caution">
    <text evidence="10">The sequence shown here is derived from an EMBL/GenBank/DDBJ whole genome shotgun (WGS) entry which is preliminary data.</text>
</comment>
<keyword evidence="4 8" id="KW-0812">Transmembrane</keyword>
<feature type="transmembrane region" description="Helical" evidence="8">
    <location>
        <begin position="50"/>
        <end position="71"/>
    </location>
</feature>
<dbReference type="SUPFAM" id="SSF161098">
    <property type="entry name" value="MetI-like"/>
    <property type="match status" value="1"/>
</dbReference>
<evidence type="ECO:0000256" key="7">
    <source>
        <dbReference type="ARBA" id="ARBA00023136"/>
    </source>
</evidence>
<feature type="transmembrane region" description="Helical" evidence="8">
    <location>
        <begin position="181"/>
        <end position="199"/>
    </location>
</feature>
<feature type="domain" description="ABC transmembrane type-1" evidence="9">
    <location>
        <begin position="8"/>
        <end position="200"/>
    </location>
</feature>
<dbReference type="RefSeq" id="WP_073709786.1">
    <property type="nucleotide sequence ID" value="NZ_MQSV01000006.1"/>
</dbReference>
<dbReference type="InterPro" id="IPR043429">
    <property type="entry name" value="ArtM/GltK/GlnP/TcyL/YhdX-like"/>
</dbReference>
<keyword evidence="5" id="KW-0029">Amino-acid transport</keyword>
<dbReference type="GO" id="GO:0006865">
    <property type="term" value="P:amino acid transport"/>
    <property type="evidence" value="ECO:0007669"/>
    <property type="project" value="UniProtKB-KW"/>
</dbReference>
<keyword evidence="2 8" id="KW-0813">Transport</keyword>
<evidence type="ECO:0000259" key="9">
    <source>
        <dbReference type="PROSITE" id="PS50928"/>
    </source>
</evidence>
<feature type="transmembrane region" description="Helical" evidence="8">
    <location>
        <begin position="83"/>
        <end position="100"/>
    </location>
</feature>
<evidence type="ECO:0000256" key="4">
    <source>
        <dbReference type="ARBA" id="ARBA00022692"/>
    </source>
</evidence>
<dbReference type="EMBL" id="MQSV01000006">
    <property type="protein sequence ID" value="OKL46191.1"/>
    <property type="molecule type" value="Genomic_DNA"/>
</dbReference>
<evidence type="ECO:0000256" key="5">
    <source>
        <dbReference type="ARBA" id="ARBA00022970"/>
    </source>
</evidence>
<evidence type="ECO:0000256" key="6">
    <source>
        <dbReference type="ARBA" id="ARBA00022989"/>
    </source>
</evidence>
<comment type="subcellular location">
    <subcellularLocation>
        <location evidence="1 8">Cell membrane</location>
        <topology evidence="1 8">Multi-pass membrane protein</topology>
    </subcellularLocation>
</comment>
<evidence type="ECO:0000313" key="10">
    <source>
        <dbReference type="EMBL" id="OKL46191.1"/>
    </source>
</evidence>
<dbReference type="InterPro" id="IPR000515">
    <property type="entry name" value="MetI-like"/>
</dbReference>
<organism evidence="10 11">
    <name type="scientific">Boudabousia liubingyangii</name>
    <dbReference type="NCBI Taxonomy" id="1921764"/>
    <lineage>
        <taxon>Bacteria</taxon>
        <taxon>Bacillati</taxon>
        <taxon>Actinomycetota</taxon>
        <taxon>Actinomycetes</taxon>
        <taxon>Actinomycetales</taxon>
        <taxon>Actinomycetaceae</taxon>
        <taxon>Boudabousia</taxon>
    </lineage>
</organism>
<dbReference type="NCBIfam" id="TIGR01726">
    <property type="entry name" value="HEQRo_perm_3TM"/>
    <property type="match status" value="1"/>
</dbReference>
<sequence length="210" mass="23549">MMLSNPMFYQGLLIVFEVFTITLVASLPLGLLIALARLSRLAPLRWLAQVYITVLRGTPLLLQMTFIYFGLPAVGLVFDRMPAVYIAFVLNYAAYFAEIYRGGLESIPKGQFEAARTLGFSTATTYRRIILPQVVKRVLPPISNEVITLVKDTSLVYALGVNDILRVTQIEMNKTASLMPLLYSAGAYLILVIALTYLLQRLEKRLAYYA</sequence>
<accession>A0A1Q5PJS0</accession>
<dbReference type="PROSITE" id="PS50928">
    <property type="entry name" value="ABC_TM1"/>
    <property type="match status" value="1"/>
</dbReference>
<dbReference type="Gene3D" id="1.10.3720.10">
    <property type="entry name" value="MetI-like"/>
    <property type="match status" value="1"/>
</dbReference>
<keyword evidence="3" id="KW-1003">Cell membrane</keyword>
<dbReference type="FunFam" id="1.10.3720.10:FF:000006">
    <property type="entry name" value="Glutamate/aspartate ABC transporter, permease protein GltK"/>
    <property type="match status" value="1"/>
</dbReference>
<dbReference type="CDD" id="cd06261">
    <property type="entry name" value="TM_PBP2"/>
    <property type="match status" value="1"/>
</dbReference>
<keyword evidence="11" id="KW-1185">Reference proteome</keyword>
<reference evidence="10 11" key="1">
    <citation type="submission" date="2016-11" db="EMBL/GenBank/DDBJ databases">
        <title>Actinomyces gypaetusis sp. nov. isolated from the vulture Gypaetus barbatus in Qinghai Tibet Plateau China.</title>
        <authorList>
            <person name="Meng X."/>
        </authorList>
    </citation>
    <scope>NUCLEOTIDE SEQUENCE [LARGE SCALE GENOMIC DNA]</scope>
    <source>
        <strain evidence="10 11">VUL4_2</strain>
    </source>
</reference>
<keyword evidence="7 8" id="KW-0472">Membrane</keyword>
<keyword evidence="6 8" id="KW-1133">Transmembrane helix</keyword>
<dbReference type="STRING" id="1921764.BSR28_07335"/>
<evidence type="ECO:0000256" key="3">
    <source>
        <dbReference type="ARBA" id="ARBA00022475"/>
    </source>
</evidence>
<dbReference type="PANTHER" id="PTHR30614">
    <property type="entry name" value="MEMBRANE COMPONENT OF AMINO ACID ABC TRANSPORTER"/>
    <property type="match status" value="1"/>
</dbReference>
<evidence type="ECO:0000256" key="1">
    <source>
        <dbReference type="ARBA" id="ARBA00004651"/>
    </source>
</evidence>